<keyword evidence="2 3" id="KW-0378">Hydrolase</keyword>
<evidence type="ECO:0000313" key="6">
    <source>
        <dbReference type="Proteomes" id="UP000050761"/>
    </source>
</evidence>
<feature type="active site" evidence="2">
    <location>
        <position position="152"/>
    </location>
</feature>
<keyword evidence="2 3" id="KW-0482">Metalloprotease</keyword>
<dbReference type="EMBL" id="UZAH01031422">
    <property type="protein sequence ID" value="VDP15374.1"/>
    <property type="molecule type" value="Genomic_DNA"/>
</dbReference>
<dbReference type="PRINTS" id="PR00480">
    <property type="entry name" value="ASTACIN"/>
</dbReference>
<protein>
    <recommendedName>
        <fullName evidence="3">Metalloendopeptidase</fullName>
        <ecNumber evidence="3">3.4.24.-</ecNumber>
    </recommendedName>
</protein>
<organism evidence="6 7">
    <name type="scientific">Heligmosomoides polygyrus</name>
    <name type="common">Parasitic roundworm</name>
    <dbReference type="NCBI Taxonomy" id="6339"/>
    <lineage>
        <taxon>Eukaryota</taxon>
        <taxon>Metazoa</taxon>
        <taxon>Ecdysozoa</taxon>
        <taxon>Nematoda</taxon>
        <taxon>Chromadorea</taxon>
        <taxon>Rhabditida</taxon>
        <taxon>Rhabditina</taxon>
        <taxon>Rhabditomorpha</taxon>
        <taxon>Strongyloidea</taxon>
        <taxon>Heligmosomidae</taxon>
        <taxon>Heligmosomoides</taxon>
    </lineage>
</organism>
<sequence length="264" mass="29614">MSTAHLLTVCLFSTFVQALRAEPKVIDIFNVGGEQDIMQLRSGPRKLFNAIEPNSTRKWETKDQSGFYVIPYVINADYGAKTSTITTAMQTIAENTCIRFKARGSEPDYVEIQNIKGNGCSAFVGHSPGSNPVMLENNSEATCLRHDLVIHELLHVIGLWHEHQRIDRDKYIQVIYSNIAADAWSQFTFVGKDFGATTYDLPYDYTSIMHYGKTVYSFNGGITMQTLDPKYQDIIGTAKEPSANDYRKVCLAYGCQTCMGSKML</sequence>
<feature type="chain" id="PRO_5044513997" description="Metalloendopeptidase" evidence="3">
    <location>
        <begin position="22"/>
        <end position="264"/>
    </location>
</feature>
<evidence type="ECO:0000259" key="4">
    <source>
        <dbReference type="PROSITE" id="PS51864"/>
    </source>
</evidence>
<dbReference type="Pfam" id="PF01400">
    <property type="entry name" value="Astacin"/>
    <property type="match status" value="1"/>
</dbReference>
<reference evidence="7" key="2">
    <citation type="submission" date="2019-09" db="UniProtKB">
        <authorList>
            <consortium name="WormBaseParasite"/>
        </authorList>
    </citation>
    <scope>IDENTIFICATION</scope>
</reference>
<dbReference type="CDD" id="cd04280">
    <property type="entry name" value="ZnMc_astacin_like"/>
    <property type="match status" value="1"/>
</dbReference>
<evidence type="ECO:0000256" key="2">
    <source>
        <dbReference type="PROSITE-ProRule" id="PRU01211"/>
    </source>
</evidence>
<dbReference type="SMART" id="SM00235">
    <property type="entry name" value="ZnMc"/>
    <property type="match status" value="1"/>
</dbReference>
<feature type="signal peptide" evidence="3">
    <location>
        <begin position="1"/>
        <end position="21"/>
    </location>
</feature>
<accession>A0A3P8C8L8</accession>
<dbReference type="Gene3D" id="3.40.390.10">
    <property type="entry name" value="Collagenase (Catalytic Domain)"/>
    <property type="match status" value="1"/>
</dbReference>
<dbReference type="SUPFAM" id="SSF55486">
    <property type="entry name" value="Metalloproteases ('zincins'), catalytic domain"/>
    <property type="match status" value="1"/>
</dbReference>
<dbReference type="AlphaFoldDB" id="A0A183GBM9"/>
<dbReference type="PROSITE" id="PS51864">
    <property type="entry name" value="ASTACIN"/>
    <property type="match status" value="1"/>
</dbReference>
<dbReference type="PANTHER" id="PTHR10127:SF880">
    <property type="entry name" value="ZINC METALLOPROTEINASE NAS-5"/>
    <property type="match status" value="1"/>
</dbReference>
<evidence type="ECO:0000256" key="1">
    <source>
        <dbReference type="ARBA" id="ARBA00023157"/>
    </source>
</evidence>
<dbReference type="EC" id="3.4.24.-" evidence="3"/>
<dbReference type="InterPro" id="IPR006026">
    <property type="entry name" value="Peptidase_Metallo"/>
</dbReference>
<feature type="binding site" evidence="2">
    <location>
        <position position="155"/>
    </location>
    <ligand>
        <name>Zn(2+)</name>
        <dbReference type="ChEBI" id="CHEBI:29105"/>
        <note>catalytic</note>
    </ligand>
</feature>
<dbReference type="Proteomes" id="UP000050761">
    <property type="component" value="Unassembled WGS sequence"/>
</dbReference>
<dbReference type="WBParaSite" id="HPBE_0001951601-mRNA-1">
    <property type="protein sequence ID" value="HPBE_0001951601-mRNA-1"/>
    <property type="gene ID" value="HPBE_0001951601"/>
</dbReference>
<comment type="caution">
    <text evidence="2">Lacks conserved residue(s) required for the propagation of feature annotation.</text>
</comment>
<accession>A0A183GBM9</accession>
<dbReference type="GO" id="GO:0006508">
    <property type="term" value="P:proteolysis"/>
    <property type="evidence" value="ECO:0007669"/>
    <property type="project" value="UniProtKB-KW"/>
</dbReference>
<gene>
    <name evidence="5" type="ORF">HPBE_LOCUS19515</name>
</gene>
<keyword evidence="2 3" id="KW-0479">Metal-binding</keyword>
<feature type="binding site" evidence="2">
    <location>
        <position position="161"/>
    </location>
    <ligand>
        <name>Zn(2+)</name>
        <dbReference type="ChEBI" id="CHEBI:29105"/>
        <note>catalytic</note>
    </ligand>
</feature>
<evidence type="ECO:0000256" key="3">
    <source>
        <dbReference type="RuleBase" id="RU361183"/>
    </source>
</evidence>
<feature type="domain" description="Peptidase M12A" evidence="4">
    <location>
        <begin position="49"/>
        <end position="256"/>
    </location>
</feature>
<reference evidence="5 6" key="1">
    <citation type="submission" date="2018-11" db="EMBL/GenBank/DDBJ databases">
        <authorList>
            <consortium name="Pathogen Informatics"/>
        </authorList>
    </citation>
    <scope>NUCLEOTIDE SEQUENCE [LARGE SCALE GENOMIC DNA]</scope>
</reference>
<keyword evidence="1" id="KW-1015">Disulfide bond</keyword>
<dbReference type="InterPro" id="IPR034035">
    <property type="entry name" value="Astacin-like_dom"/>
</dbReference>
<feature type="binding site" evidence="2">
    <location>
        <position position="151"/>
    </location>
    <ligand>
        <name>Zn(2+)</name>
        <dbReference type="ChEBI" id="CHEBI:29105"/>
        <note>catalytic</note>
    </ligand>
</feature>
<proteinExistence type="predicted"/>
<dbReference type="InterPro" id="IPR024079">
    <property type="entry name" value="MetalloPept_cat_dom_sf"/>
</dbReference>
<dbReference type="GO" id="GO:0004222">
    <property type="term" value="F:metalloendopeptidase activity"/>
    <property type="evidence" value="ECO:0007669"/>
    <property type="project" value="UniProtKB-UniRule"/>
</dbReference>
<evidence type="ECO:0000313" key="7">
    <source>
        <dbReference type="WBParaSite" id="HPBE_0001951601-mRNA-1"/>
    </source>
</evidence>
<keyword evidence="2 3" id="KW-0645">Protease</keyword>
<dbReference type="GO" id="GO:0008270">
    <property type="term" value="F:zinc ion binding"/>
    <property type="evidence" value="ECO:0007669"/>
    <property type="project" value="UniProtKB-UniRule"/>
</dbReference>
<name>A0A183GBM9_HELPZ</name>
<comment type="cofactor">
    <cofactor evidence="2 3">
        <name>Zn(2+)</name>
        <dbReference type="ChEBI" id="CHEBI:29105"/>
    </cofactor>
    <text evidence="2 3">Binds 1 zinc ion per subunit.</text>
</comment>
<evidence type="ECO:0000313" key="5">
    <source>
        <dbReference type="EMBL" id="VDP15374.1"/>
    </source>
</evidence>
<dbReference type="InterPro" id="IPR001506">
    <property type="entry name" value="Peptidase_M12A"/>
</dbReference>
<keyword evidence="3" id="KW-0732">Signal</keyword>
<keyword evidence="6" id="KW-1185">Reference proteome</keyword>
<dbReference type="OrthoDB" id="7721051at2759"/>
<keyword evidence="2 3" id="KW-0862">Zinc</keyword>
<dbReference type="PANTHER" id="PTHR10127">
    <property type="entry name" value="DISCOIDIN, CUB, EGF, LAMININ , AND ZINC METALLOPROTEASE DOMAIN CONTAINING"/>
    <property type="match status" value="1"/>
</dbReference>